<evidence type="ECO:0000259" key="4">
    <source>
        <dbReference type="PROSITE" id="PS50279"/>
    </source>
</evidence>
<dbReference type="Gene3D" id="4.10.410.10">
    <property type="entry name" value="Pancreatic trypsin inhibitor Kunitz domain"/>
    <property type="match status" value="5"/>
</dbReference>
<dbReference type="Pfam" id="PF00014">
    <property type="entry name" value="Kunitz_BPTI"/>
    <property type="match status" value="5"/>
</dbReference>
<evidence type="ECO:0000313" key="6">
    <source>
        <dbReference type="Proteomes" id="UP000270296"/>
    </source>
</evidence>
<keyword evidence="1" id="KW-0646">Protease inhibitor</keyword>
<sequence length="737" mass="81072">MFIELNHSIPMFVKRPYFRNETRKDTRNNICLHPKSEGTCRGIFPRWYYVPDLDICKSFVYGGCAGNGNNFNSKLACELKCKRRNCGKFQLRFFYNQELGQCEYFFFSGCNGNENNFKTLEACEMLCGDKRVVPFAFGDNNTAAASEEDPVEKELLGLPMPPSNNEQTDFVSGYGKPANMPTPGPPGLVPNPPGYAPSRPSAKDRETMKMIKLAYGAKQPVVPSEAVSTCQLKPERGPCGDAESRWFWNETAGMCEIFEYSGCKGNANNFETEKACTDKCANLTANVCDHPKDEGLCGATFTRYFYDKTINSCVVFNYTGCGGNGNNFDSILECQKMCLKIDSSLKTTKVPSATLKTSVTYTATTTPTVAHLITKVVPTAITVAPTASTAALTTKTVAPTTTTAAPITATVSEAPEINATASVTCKQVKCRAHCMVIRDKNNCKSCYCPHRTTTPPPPCKPLDEEQCSDRSCIVVTDDQECKVCLCPSVTSEQNFTTIATAIHLPVIKTTVTVAVPLVDFQTHPQPSGHVTTAPTAITEFPEVPQGISPAAEDCETQFQSPQHIATAPATTTECAEAPKGPDPAAECYEPLDSGKCTGPFVERWWFDGADSQCKPFQYSGCGGNRNHFFSFEECQMYCKKADMALSSKQGDSVVDELFDVRISYCLGNYQACINEAQKLKPRSDDIGLLADTFIFLSYIAQHKYNIALEEINDASPLELKTIRLLAKYLQDSRVRWF</sequence>
<gene>
    <name evidence="5" type="ORF">SBAD_LOCUS8719</name>
</gene>
<dbReference type="GO" id="GO:0004867">
    <property type="term" value="F:serine-type endopeptidase inhibitor activity"/>
    <property type="evidence" value="ECO:0007669"/>
    <property type="project" value="UniProtKB-KW"/>
</dbReference>
<dbReference type="PRINTS" id="PR00759">
    <property type="entry name" value="BASICPTASE"/>
</dbReference>
<keyword evidence="6" id="KW-1185">Reference proteome</keyword>
<dbReference type="PROSITE" id="PS50279">
    <property type="entry name" value="BPTI_KUNITZ_2"/>
    <property type="match status" value="5"/>
</dbReference>
<dbReference type="SMART" id="SM00131">
    <property type="entry name" value="KU"/>
    <property type="match status" value="5"/>
</dbReference>
<reference evidence="7" key="1">
    <citation type="submission" date="2016-06" db="UniProtKB">
        <authorList>
            <consortium name="WormBaseParasite"/>
        </authorList>
    </citation>
    <scope>IDENTIFICATION</scope>
</reference>
<evidence type="ECO:0000313" key="5">
    <source>
        <dbReference type="EMBL" id="VDP18844.1"/>
    </source>
</evidence>
<dbReference type="InterPro" id="IPR020901">
    <property type="entry name" value="Prtase_inh_Kunz-CS"/>
</dbReference>
<organism evidence="7">
    <name type="scientific">Soboliphyme baturini</name>
    <dbReference type="NCBI Taxonomy" id="241478"/>
    <lineage>
        <taxon>Eukaryota</taxon>
        <taxon>Metazoa</taxon>
        <taxon>Ecdysozoa</taxon>
        <taxon>Nematoda</taxon>
        <taxon>Enoplea</taxon>
        <taxon>Dorylaimia</taxon>
        <taxon>Dioctophymatida</taxon>
        <taxon>Dioctophymatoidea</taxon>
        <taxon>Soboliphymatidae</taxon>
        <taxon>Soboliphyme</taxon>
    </lineage>
</organism>
<dbReference type="EMBL" id="UZAM01011892">
    <property type="protein sequence ID" value="VDP18844.1"/>
    <property type="molecule type" value="Genomic_DNA"/>
</dbReference>
<dbReference type="SUPFAM" id="SSF57362">
    <property type="entry name" value="BPTI-like"/>
    <property type="match status" value="5"/>
</dbReference>
<dbReference type="InterPro" id="IPR002223">
    <property type="entry name" value="Kunitz_BPTI"/>
</dbReference>
<dbReference type="Pfam" id="PF04733">
    <property type="entry name" value="Coatomer_E"/>
    <property type="match status" value="1"/>
</dbReference>
<proteinExistence type="predicted"/>
<feature type="domain" description="BPTI/Kunitz inhibitor" evidence="4">
    <location>
        <begin position="587"/>
        <end position="638"/>
    </location>
</feature>
<dbReference type="Gene3D" id="1.25.40.10">
    <property type="entry name" value="Tetratricopeptide repeat domain"/>
    <property type="match status" value="1"/>
</dbReference>
<dbReference type="PANTHER" id="PTHR10083">
    <property type="entry name" value="KUNITZ-TYPE PROTEASE INHIBITOR-RELATED"/>
    <property type="match status" value="1"/>
</dbReference>
<dbReference type="WBParaSite" id="SBAD_0000903201-mRNA-1">
    <property type="protein sequence ID" value="SBAD_0000903201-mRNA-1"/>
    <property type="gene ID" value="SBAD_0000903201"/>
</dbReference>
<accession>A0A183IYM1</accession>
<protein>
    <submittedName>
        <fullName evidence="7">Kunitz/Bovine pancreatic trypsin inhibitor domain protein</fullName>
    </submittedName>
</protein>
<feature type="domain" description="BPTI/Kunitz inhibitor" evidence="4">
    <location>
        <begin position="288"/>
        <end position="338"/>
    </location>
</feature>
<dbReference type="GO" id="GO:0005615">
    <property type="term" value="C:extracellular space"/>
    <property type="evidence" value="ECO:0007669"/>
    <property type="project" value="TreeGrafter"/>
</dbReference>
<dbReference type="OrthoDB" id="4473401at2759"/>
<feature type="domain" description="BPTI/Kunitz inhibitor" evidence="4">
    <location>
        <begin position="77"/>
        <end position="127"/>
    </location>
</feature>
<dbReference type="Proteomes" id="UP000270296">
    <property type="component" value="Unassembled WGS sequence"/>
</dbReference>
<feature type="domain" description="BPTI/Kunitz inhibitor" evidence="4">
    <location>
        <begin position="230"/>
        <end position="280"/>
    </location>
</feature>
<evidence type="ECO:0000256" key="2">
    <source>
        <dbReference type="ARBA" id="ARBA00022900"/>
    </source>
</evidence>
<evidence type="ECO:0000313" key="7">
    <source>
        <dbReference type="WBParaSite" id="SBAD_0000903201-mRNA-1"/>
    </source>
</evidence>
<evidence type="ECO:0000256" key="3">
    <source>
        <dbReference type="ARBA" id="ARBA00023157"/>
    </source>
</evidence>
<dbReference type="CDD" id="cd00109">
    <property type="entry name" value="Kunitz-type"/>
    <property type="match status" value="5"/>
</dbReference>
<name>A0A183IYM1_9BILA</name>
<reference evidence="5 6" key="2">
    <citation type="submission" date="2018-11" db="EMBL/GenBank/DDBJ databases">
        <authorList>
            <consortium name="Pathogen Informatics"/>
        </authorList>
    </citation>
    <scope>NUCLEOTIDE SEQUENCE [LARGE SCALE GENOMIC DNA]</scope>
</reference>
<dbReference type="InterPro" id="IPR011990">
    <property type="entry name" value="TPR-like_helical_dom_sf"/>
</dbReference>
<dbReference type="AlphaFoldDB" id="A0A183IYM1"/>
<keyword evidence="3" id="KW-1015">Disulfide bond</keyword>
<dbReference type="PANTHER" id="PTHR10083:SF374">
    <property type="entry name" value="BPTI_KUNITZ INHIBITOR DOMAIN-CONTAINING PROTEIN"/>
    <property type="match status" value="1"/>
</dbReference>
<keyword evidence="2" id="KW-0722">Serine protease inhibitor</keyword>
<dbReference type="InterPro" id="IPR036880">
    <property type="entry name" value="Kunitz_BPTI_sf"/>
</dbReference>
<feature type="domain" description="BPTI/Kunitz inhibitor" evidence="4">
    <location>
        <begin position="31"/>
        <end position="81"/>
    </location>
</feature>
<dbReference type="InterPro" id="IPR050098">
    <property type="entry name" value="TFPI/VKTCI-like"/>
</dbReference>
<dbReference type="PROSITE" id="PS00280">
    <property type="entry name" value="BPTI_KUNITZ_1"/>
    <property type="match status" value="4"/>
</dbReference>
<evidence type="ECO:0000256" key="1">
    <source>
        <dbReference type="ARBA" id="ARBA00022690"/>
    </source>
</evidence>